<gene>
    <name evidence="3" type="ORF">GQ26_0031120</name>
</gene>
<reference evidence="3" key="1">
    <citation type="journal article" date="2014" name="PLoS Genet.">
        <title>Signature Gene Expression Reveals Novel Clues to the Molecular Mechanisms of Dimorphic Transition in Penicillium marneffei.</title>
        <authorList>
            <person name="Yang E."/>
            <person name="Wang G."/>
            <person name="Cai J."/>
            <person name="Woo P.C."/>
            <person name="Lau S.K."/>
            <person name="Yuen K.-Y."/>
            <person name="Chow W.-N."/>
            <person name="Lin X."/>
        </authorList>
    </citation>
    <scope>NUCLEOTIDE SEQUENCE [LARGE SCALE GENOMIC DNA]</scope>
    <source>
        <strain evidence="3">PM1</strain>
    </source>
</reference>
<keyword evidence="1" id="KW-0732">Signal</keyword>
<evidence type="ECO:0000256" key="1">
    <source>
        <dbReference type="SAM" id="SignalP"/>
    </source>
</evidence>
<evidence type="ECO:0000259" key="2">
    <source>
        <dbReference type="Pfam" id="PF12697"/>
    </source>
</evidence>
<evidence type="ECO:0000313" key="3">
    <source>
        <dbReference type="EMBL" id="KFX52170.1"/>
    </source>
</evidence>
<dbReference type="InterPro" id="IPR000073">
    <property type="entry name" value="AB_hydrolase_1"/>
</dbReference>
<organism evidence="3">
    <name type="scientific">Talaromyces marneffei PM1</name>
    <dbReference type="NCBI Taxonomy" id="1077442"/>
    <lineage>
        <taxon>Eukaryota</taxon>
        <taxon>Fungi</taxon>
        <taxon>Dikarya</taxon>
        <taxon>Ascomycota</taxon>
        <taxon>Pezizomycotina</taxon>
        <taxon>Eurotiomycetes</taxon>
        <taxon>Eurotiomycetidae</taxon>
        <taxon>Eurotiales</taxon>
        <taxon>Trichocomaceae</taxon>
        <taxon>Talaromyces</taxon>
        <taxon>Talaromyces sect. Talaromyces</taxon>
    </lineage>
</organism>
<feature type="domain" description="AB hydrolase-1" evidence="2">
    <location>
        <begin position="103"/>
        <end position="359"/>
    </location>
</feature>
<feature type="chain" id="PRO_5001888298" evidence="1">
    <location>
        <begin position="21"/>
        <end position="376"/>
    </location>
</feature>
<dbReference type="InterPro" id="IPR029058">
    <property type="entry name" value="AB_hydrolase_fold"/>
</dbReference>
<feature type="signal peptide" evidence="1">
    <location>
        <begin position="1"/>
        <end position="20"/>
    </location>
</feature>
<protein>
    <submittedName>
        <fullName evidence="3">Putative strigolactone esterase D14 like</fullName>
    </submittedName>
</protein>
<comment type="caution">
    <text evidence="3">The sequence shown here is derived from an EMBL/GenBank/DDBJ whole genome shotgun (WGS) entry which is preliminary data.</text>
</comment>
<dbReference type="EMBL" id="JPOX01000003">
    <property type="protein sequence ID" value="KFX52170.1"/>
    <property type="molecule type" value="Genomic_DNA"/>
</dbReference>
<sequence>MKTLTLSLATFTSSITFASAATKVCQNYKIPLTVTSENFVYDMPYFADNYDVVDWISNFGSRTASVDYHPFSNTKQNQTASYTISATFCTPKDQEAAYKDTVLFATHGLNFDNRYWASEIQPDNYSFVDYAINRGYSIFYYDRLGVGASTKVSGYTNQLPIQIEIATQLIISIKSSKYTGSLGKPDSLVVVGHSFGSAISAGTVAANPEICDALILTGFSYNGSNPVGFVEAAQLRIASSEDPRWRKLDTGYLLPVDIYSNVNTTLRFFKKPDYDLNVVRYADSIKQPLGLVEVLTGASSNLSPSEFTGKAMVIAGQYDFIFCTGQCDDVIEYPAANVFAKAKDFKAISYPGAGHGLNFALNATGAYAEIFDFLEK</sequence>
<accession>A0A093VJ12</accession>
<dbReference type="SUPFAM" id="SSF53474">
    <property type="entry name" value="alpha/beta-Hydrolases"/>
    <property type="match status" value="1"/>
</dbReference>
<name>A0A093VJ12_TALMA</name>
<dbReference type="Pfam" id="PF12697">
    <property type="entry name" value="Abhydrolase_6"/>
    <property type="match status" value="1"/>
</dbReference>
<proteinExistence type="predicted"/>
<dbReference type="AlphaFoldDB" id="A0A093VJ12"/>
<dbReference type="Gene3D" id="3.40.50.1820">
    <property type="entry name" value="alpha/beta hydrolase"/>
    <property type="match status" value="1"/>
</dbReference>